<organism evidence="1 2">
    <name type="scientific">Xenorhabdus bovienii str. kraussei Becker Underwood</name>
    <dbReference type="NCBI Taxonomy" id="1398204"/>
    <lineage>
        <taxon>Bacteria</taxon>
        <taxon>Pseudomonadati</taxon>
        <taxon>Pseudomonadota</taxon>
        <taxon>Gammaproteobacteria</taxon>
        <taxon>Enterobacterales</taxon>
        <taxon>Morganellaceae</taxon>
        <taxon>Xenorhabdus</taxon>
    </lineage>
</organism>
<dbReference type="AlphaFoldDB" id="A0A077PQX2"/>
<accession>A0A077PQX2</accession>
<protein>
    <submittedName>
        <fullName evidence="1">Uncharacterized protein</fullName>
    </submittedName>
</protein>
<dbReference type="EMBL" id="CBSZ010000009">
    <property type="protein sequence ID" value="CDH22304.1"/>
    <property type="molecule type" value="Genomic_DNA"/>
</dbReference>
<dbReference type="HOGENOM" id="CLU_3190776_0_0_6"/>
<reference evidence="1" key="1">
    <citation type="submission" date="2013-07" db="EMBL/GenBank/DDBJ databases">
        <title>Sub-species coevolution in mutualistic symbiosis.</title>
        <authorList>
            <person name="Murfin K."/>
            <person name="Klassen J."/>
            <person name="Lee M."/>
            <person name="Forst S."/>
            <person name="Stock P."/>
            <person name="Goodrich-Blair H."/>
        </authorList>
    </citation>
    <scope>NUCLEOTIDE SEQUENCE [LARGE SCALE GENOMIC DNA]</scope>
    <source>
        <strain evidence="1">Kraussei Becker Underwood</strain>
    </source>
</reference>
<gene>
    <name evidence="1" type="ORF">XBKB1_1060026</name>
</gene>
<proteinExistence type="predicted"/>
<comment type="caution">
    <text evidence="1">The sequence shown here is derived from an EMBL/GenBank/DDBJ whole genome shotgun (WGS) entry which is preliminary data.</text>
</comment>
<evidence type="ECO:0000313" key="1">
    <source>
        <dbReference type="EMBL" id="CDH22304.1"/>
    </source>
</evidence>
<sequence length="46" mass="5676">MNSKEQRQLYPTEKIAENRINRLINVYIVIVIWWKMRSPELNIFVQ</sequence>
<dbReference type="Proteomes" id="UP000028493">
    <property type="component" value="Unassembled WGS sequence"/>
</dbReference>
<evidence type="ECO:0000313" key="2">
    <source>
        <dbReference type="Proteomes" id="UP000028493"/>
    </source>
</evidence>
<name>A0A077PQX2_XENBV</name>